<proteinExistence type="predicted"/>
<dbReference type="EMBL" id="HF935382">
    <property type="protein sequence ID" value="CCX07924.1"/>
    <property type="molecule type" value="Genomic_DNA"/>
</dbReference>
<keyword evidence="3" id="KW-1185">Reference proteome</keyword>
<evidence type="ECO:0000256" key="1">
    <source>
        <dbReference type="SAM" id="MobiDB-lite"/>
    </source>
</evidence>
<dbReference type="OMA" id="PEEFLIQ"/>
<evidence type="ECO:0000313" key="2">
    <source>
        <dbReference type="EMBL" id="CCX07924.1"/>
    </source>
</evidence>
<protein>
    <submittedName>
        <fullName evidence="2">Uncharacterized protein</fullName>
    </submittedName>
</protein>
<dbReference type="STRING" id="1076935.U4L069"/>
<accession>U4L069</accession>
<sequence>MQTSQASQNNNTLPSPPRSPPQFLVPKRQFRPIPTKTSREEQRNARRNLFLKKVQHGREEHAWRQRGGEEEIMRMIFVAEHKRREALLEKQASKISTIYEEESEEAFDDRLDEEVPEDLFPEEFLIQQAESLALELPFDEFDDYLGQDDKELEELLASMDLGLDAKRK</sequence>
<organism evidence="2 3">
    <name type="scientific">Pyronema omphalodes (strain CBS 100304)</name>
    <name type="common">Pyronema confluens</name>
    <dbReference type="NCBI Taxonomy" id="1076935"/>
    <lineage>
        <taxon>Eukaryota</taxon>
        <taxon>Fungi</taxon>
        <taxon>Dikarya</taxon>
        <taxon>Ascomycota</taxon>
        <taxon>Pezizomycotina</taxon>
        <taxon>Pezizomycetes</taxon>
        <taxon>Pezizales</taxon>
        <taxon>Pyronemataceae</taxon>
        <taxon>Pyronema</taxon>
    </lineage>
</organism>
<dbReference type="eggNOG" id="ENOG502SCE7">
    <property type="taxonomic scope" value="Eukaryota"/>
</dbReference>
<reference evidence="2 3" key="1">
    <citation type="journal article" date="2013" name="PLoS Genet.">
        <title>The genome and development-dependent transcriptomes of Pyronema confluens: a window into fungal evolution.</title>
        <authorList>
            <person name="Traeger S."/>
            <person name="Altegoer F."/>
            <person name="Freitag M."/>
            <person name="Gabaldon T."/>
            <person name="Kempken F."/>
            <person name="Kumar A."/>
            <person name="Marcet-Houben M."/>
            <person name="Poggeler S."/>
            <person name="Stajich J.E."/>
            <person name="Nowrousian M."/>
        </authorList>
    </citation>
    <scope>NUCLEOTIDE SEQUENCE [LARGE SCALE GENOMIC DNA]</scope>
    <source>
        <strain evidence="3">CBS 100304</strain>
        <tissue evidence="2">Vegetative mycelium</tissue>
    </source>
</reference>
<name>U4L069_PYROM</name>
<dbReference type="Proteomes" id="UP000018144">
    <property type="component" value="Unassembled WGS sequence"/>
</dbReference>
<dbReference type="AlphaFoldDB" id="U4L069"/>
<evidence type="ECO:0000313" key="3">
    <source>
        <dbReference type="Proteomes" id="UP000018144"/>
    </source>
</evidence>
<feature type="compositionally biased region" description="Polar residues" evidence="1">
    <location>
        <begin position="1"/>
        <end position="13"/>
    </location>
</feature>
<gene>
    <name evidence="2" type="ORF">PCON_07513</name>
</gene>
<feature type="region of interest" description="Disordered" evidence="1">
    <location>
        <begin position="1"/>
        <end position="44"/>
    </location>
</feature>
<dbReference type="OrthoDB" id="5279705at2759"/>